<dbReference type="EMBL" id="CAADFI010000008">
    <property type="protein sequence ID" value="VFJ90246.1"/>
    <property type="molecule type" value="Genomic_DNA"/>
</dbReference>
<reference evidence="4" key="1">
    <citation type="submission" date="2019-02" db="EMBL/GenBank/DDBJ databases">
        <authorList>
            <person name="Gruber-Vodicka R. H."/>
            <person name="Seah K. B. B."/>
        </authorList>
    </citation>
    <scope>NUCLEOTIDE SEQUENCE</scope>
    <source>
        <strain evidence="5">BECK_SA2B12</strain>
        <strain evidence="3">BECK_SA2B15</strain>
        <strain evidence="4">BECK_SA2B20</strain>
    </source>
</reference>
<dbReference type="PANTHER" id="PTHR34404:SF2">
    <property type="entry name" value="CONSERVED SERINE RICH PROTEIN"/>
    <property type="match status" value="1"/>
</dbReference>
<dbReference type="Pfam" id="PF09723">
    <property type="entry name" value="Zn_ribbon_8"/>
    <property type="match status" value="1"/>
</dbReference>
<dbReference type="EMBL" id="CAADFG010000007">
    <property type="protein sequence ID" value="VFJ88230.1"/>
    <property type="molecule type" value="Genomic_DNA"/>
</dbReference>
<dbReference type="InterPro" id="IPR013429">
    <property type="entry name" value="Regulatory_FmdB_Zinc_ribbon"/>
</dbReference>
<gene>
    <name evidence="3" type="ORF">BECKH772A_GA0070896_1000741</name>
    <name evidence="4" type="ORF">BECKH772B_GA0070898_1000841</name>
    <name evidence="5" type="ORF">BECKH772C_GA0070978_1000741</name>
</gene>
<sequence>MPIYEYECSRCAHRIEILQKISDAPLEDCPACGKPSLRKLVSAASFRLKGTGWYETDFKNKDKPKPAEKQAESDSTKSETKSDASTSEGKSASESQPKSGEKSSEPPKT</sequence>
<evidence type="ECO:0000259" key="2">
    <source>
        <dbReference type="SMART" id="SM00834"/>
    </source>
</evidence>
<accession>A0A450UCW5</accession>
<protein>
    <submittedName>
        <fullName evidence="4">Putative regulatory protein, FmdB family</fullName>
    </submittedName>
</protein>
<dbReference type="SMART" id="SM00834">
    <property type="entry name" value="CxxC_CXXC_SSSS"/>
    <property type="match status" value="1"/>
</dbReference>
<dbReference type="AlphaFoldDB" id="A0A450UCW5"/>
<name>A0A450UCW5_9GAMM</name>
<feature type="compositionally biased region" description="Basic and acidic residues" evidence="1">
    <location>
        <begin position="56"/>
        <end position="82"/>
    </location>
</feature>
<dbReference type="EMBL" id="CAADFJ010000007">
    <property type="protein sequence ID" value="VFJ96603.1"/>
    <property type="molecule type" value="Genomic_DNA"/>
</dbReference>
<feature type="compositionally biased region" description="Polar residues" evidence="1">
    <location>
        <begin position="83"/>
        <end position="98"/>
    </location>
</feature>
<dbReference type="PANTHER" id="PTHR34404">
    <property type="entry name" value="REGULATORY PROTEIN, FMDB FAMILY"/>
    <property type="match status" value="1"/>
</dbReference>
<evidence type="ECO:0000256" key="1">
    <source>
        <dbReference type="SAM" id="MobiDB-lite"/>
    </source>
</evidence>
<organism evidence="4">
    <name type="scientific">Candidatus Kentrum eta</name>
    <dbReference type="NCBI Taxonomy" id="2126337"/>
    <lineage>
        <taxon>Bacteria</taxon>
        <taxon>Pseudomonadati</taxon>
        <taxon>Pseudomonadota</taxon>
        <taxon>Gammaproteobacteria</taxon>
        <taxon>Candidatus Kentrum</taxon>
    </lineage>
</organism>
<feature type="compositionally biased region" description="Basic and acidic residues" evidence="1">
    <location>
        <begin position="99"/>
        <end position="109"/>
    </location>
</feature>
<evidence type="ECO:0000313" key="5">
    <source>
        <dbReference type="EMBL" id="VFJ96603.1"/>
    </source>
</evidence>
<dbReference type="NCBIfam" id="TIGR02605">
    <property type="entry name" value="CxxC_CxxC_SSSS"/>
    <property type="match status" value="1"/>
</dbReference>
<feature type="region of interest" description="Disordered" evidence="1">
    <location>
        <begin position="55"/>
        <end position="109"/>
    </location>
</feature>
<proteinExistence type="predicted"/>
<evidence type="ECO:0000313" key="3">
    <source>
        <dbReference type="EMBL" id="VFJ88230.1"/>
    </source>
</evidence>
<evidence type="ECO:0000313" key="4">
    <source>
        <dbReference type="EMBL" id="VFJ90246.1"/>
    </source>
</evidence>
<feature type="domain" description="Putative regulatory protein FmdB zinc ribbon" evidence="2">
    <location>
        <begin position="1"/>
        <end position="42"/>
    </location>
</feature>